<evidence type="ECO:0000256" key="2">
    <source>
        <dbReference type="SAM" id="Phobius"/>
    </source>
</evidence>
<accession>A0ABP0DBQ2</accession>
<dbReference type="EMBL" id="CAWUON010000011">
    <property type="protein sequence ID" value="CAK7265259.1"/>
    <property type="molecule type" value="Genomic_DNA"/>
</dbReference>
<feature type="compositionally biased region" description="Acidic residues" evidence="1">
    <location>
        <begin position="181"/>
        <end position="193"/>
    </location>
</feature>
<feature type="compositionally biased region" description="Basic and acidic residues" evidence="1">
    <location>
        <begin position="169"/>
        <end position="178"/>
    </location>
</feature>
<evidence type="ECO:0000256" key="1">
    <source>
        <dbReference type="SAM" id="MobiDB-lite"/>
    </source>
</evidence>
<dbReference type="Proteomes" id="UP001642502">
    <property type="component" value="Unassembled WGS sequence"/>
</dbReference>
<evidence type="ECO:0000313" key="3">
    <source>
        <dbReference type="EMBL" id="CAK7265259.1"/>
    </source>
</evidence>
<keyword evidence="4" id="KW-1185">Reference proteome</keyword>
<name>A0ABP0DBQ2_9PEZI</name>
<proteinExistence type="predicted"/>
<keyword evidence="2" id="KW-1133">Transmembrane helix</keyword>
<keyword evidence="2" id="KW-0812">Transmembrane</keyword>
<keyword evidence="2" id="KW-0472">Membrane</keyword>
<organism evidence="3 4">
    <name type="scientific">Sporothrix epigloea</name>
    <dbReference type="NCBI Taxonomy" id="1892477"/>
    <lineage>
        <taxon>Eukaryota</taxon>
        <taxon>Fungi</taxon>
        <taxon>Dikarya</taxon>
        <taxon>Ascomycota</taxon>
        <taxon>Pezizomycotina</taxon>
        <taxon>Sordariomycetes</taxon>
        <taxon>Sordariomycetidae</taxon>
        <taxon>Ophiostomatales</taxon>
        <taxon>Ophiostomataceae</taxon>
        <taxon>Sporothrix</taxon>
    </lineage>
</organism>
<gene>
    <name evidence="3" type="ORF">SEPCBS119000_001413</name>
</gene>
<feature type="region of interest" description="Disordered" evidence="1">
    <location>
        <begin position="144"/>
        <end position="193"/>
    </location>
</feature>
<protein>
    <submittedName>
        <fullName evidence="3">Uncharacterized protein</fullName>
    </submittedName>
</protein>
<evidence type="ECO:0000313" key="4">
    <source>
        <dbReference type="Proteomes" id="UP001642502"/>
    </source>
</evidence>
<sequence>MGTTLSAIKTLLLPALAALLVFVLFSFIVVPIWQHYRNRYSHYLPLGTLSGQTMTLRDRMQSSLSHFFARASTSNTGREYAATSDGTLGIGDRIRSLLRRGGIVGAGPNRNSGGEQGVNDNELLSDDEDLNWILHDSARGLSLGEAGEELGPVRPERRQELSRNGASYDQRRLSRELEQGFMDDSDDDEPPRR</sequence>
<reference evidence="3 4" key="1">
    <citation type="submission" date="2024-01" db="EMBL/GenBank/DDBJ databases">
        <authorList>
            <person name="Allen C."/>
            <person name="Tagirdzhanova G."/>
        </authorList>
    </citation>
    <scope>NUCLEOTIDE SEQUENCE [LARGE SCALE GENOMIC DNA]</scope>
    <source>
        <strain evidence="3 4">CBS 119000</strain>
    </source>
</reference>
<comment type="caution">
    <text evidence="3">The sequence shown here is derived from an EMBL/GenBank/DDBJ whole genome shotgun (WGS) entry which is preliminary data.</text>
</comment>
<feature type="transmembrane region" description="Helical" evidence="2">
    <location>
        <begin position="12"/>
        <end position="33"/>
    </location>
</feature>